<feature type="domain" description="RNA polymerase sigma factor 70 region 4 type 2" evidence="6">
    <location>
        <begin position="104"/>
        <end position="154"/>
    </location>
</feature>
<dbReference type="PANTHER" id="PTHR43133">
    <property type="entry name" value="RNA POLYMERASE ECF-TYPE SIGMA FACTO"/>
    <property type="match status" value="1"/>
</dbReference>
<dbReference type="Pfam" id="PF08281">
    <property type="entry name" value="Sigma70_r4_2"/>
    <property type="match status" value="1"/>
</dbReference>
<dbReference type="GO" id="GO:0006352">
    <property type="term" value="P:DNA-templated transcription initiation"/>
    <property type="evidence" value="ECO:0007669"/>
    <property type="project" value="InterPro"/>
</dbReference>
<dbReference type="InterPro" id="IPR014284">
    <property type="entry name" value="RNA_pol_sigma-70_dom"/>
</dbReference>
<dbReference type="SUPFAM" id="SSF88946">
    <property type="entry name" value="Sigma2 domain of RNA polymerase sigma factors"/>
    <property type="match status" value="1"/>
</dbReference>
<evidence type="ECO:0000256" key="1">
    <source>
        <dbReference type="ARBA" id="ARBA00010641"/>
    </source>
</evidence>
<dbReference type="PANTHER" id="PTHR43133:SF8">
    <property type="entry name" value="RNA POLYMERASE SIGMA FACTOR HI_1459-RELATED"/>
    <property type="match status" value="1"/>
</dbReference>
<dbReference type="Gene3D" id="1.10.10.10">
    <property type="entry name" value="Winged helix-like DNA-binding domain superfamily/Winged helix DNA-binding domain"/>
    <property type="match status" value="1"/>
</dbReference>
<dbReference type="InterPro" id="IPR036388">
    <property type="entry name" value="WH-like_DNA-bd_sf"/>
</dbReference>
<evidence type="ECO:0000313" key="8">
    <source>
        <dbReference type="Proteomes" id="UP000215144"/>
    </source>
</evidence>
<dbReference type="InterPro" id="IPR013249">
    <property type="entry name" value="RNA_pol_sigma70_r4_t2"/>
</dbReference>
<dbReference type="EC" id="2.7.7.-" evidence="7"/>
<evidence type="ECO:0000256" key="5">
    <source>
        <dbReference type="ARBA" id="ARBA00023163"/>
    </source>
</evidence>
<keyword evidence="7" id="KW-0808">Transferase</keyword>
<evidence type="ECO:0000256" key="2">
    <source>
        <dbReference type="ARBA" id="ARBA00023015"/>
    </source>
</evidence>
<protein>
    <submittedName>
        <fullName evidence="7">ECF subfamily RNA polymerase sigma-70 factor</fullName>
        <ecNumber evidence="7">2.7.7.-</ecNumber>
    </submittedName>
</protein>
<dbReference type="InterPro" id="IPR013324">
    <property type="entry name" value="RNA_pol_sigma_r3/r4-like"/>
</dbReference>
<dbReference type="KEGG" id="saco:SAME_01705"/>
<dbReference type="SUPFAM" id="SSF88659">
    <property type="entry name" value="Sigma3 and sigma4 domains of RNA polymerase sigma factors"/>
    <property type="match status" value="1"/>
</dbReference>
<dbReference type="Gene3D" id="1.10.1740.10">
    <property type="match status" value="1"/>
</dbReference>
<dbReference type="RefSeq" id="WP_095123212.1">
    <property type="nucleotide sequence ID" value="NZ_LT906454.1"/>
</dbReference>
<gene>
    <name evidence="7" type="primary">sigV</name>
    <name evidence="7" type="ORF">SAMEA4504048_01705</name>
</gene>
<organism evidence="7 8">
    <name type="scientific">Streptococcus acidominimus</name>
    <dbReference type="NCBI Taxonomy" id="1326"/>
    <lineage>
        <taxon>Bacteria</taxon>
        <taxon>Bacillati</taxon>
        <taxon>Bacillota</taxon>
        <taxon>Bacilli</taxon>
        <taxon>Lactobacillales</taxon>
        <taxon>Streptococcaceae</taxon>
        <taxon>Streptococcus</taxon>
    </lineage>
</organism>
<name>A0A239XBD6_STRAI</name>
<evidence type="ECO:0000256" key="3">
    <source>
        <dbReference type="ARBA" id="ARBA00023082"/>
    </source>
</evidence>
<sequence length="169" mass="20181">MRHIKLDAYEKELLGFAKEIAFYLRKSGASMEQANDISQDILVKMLESDVVLPFEKMRAWMYRSALRLYIDQYRRDKTYLDILKRDFFQTDKLTAFQSPDYIPLYQAMEKLKESYRLVVDLYYFQGLSVKEVAQVLHVSVSKVKIDLMRGRKALKTFLEKEGYHYEDFN</sequence>
<keyword evidence="3" id="KW-0731">Sigma factor</keyword>
<keyword evidence="4" id="KW-0238">DNA-binding</keyword>
<dbReference type="EMBL" id="LT906454">
    <property type="protein sequence ID" value="SNV43503.1"/>
    <property type="molecule type" value="Genomic_DNA"/>
</dbReference>
<evidence type="ECO:0000313" key="7">
    <source>
        <dbReference type="EMBL" id="SNV43503.1"/>
    </source>
</evidence>
<evidence type="ECO:0000259" key="6">
    <source>
        <dbReference type="Pfam" id="PF08281"/>
    </source>
</evidence>
<dbReference type="Proteomes" id="UP000215144">
    <property type="component" value="Chromosome 1"/>
</dbReference>
<dbReference type="OrthoDB" id="9784984at2"/>
<comment type="similarity">
    <text evidence="1">Belongs to the sigma-70 factor family. ECF subfamily.</text>
</comment>
<keyword evidence="5" id="KW-0804">Transcription</keyword>
<dbReference type="InterPro" id="IPR039425">
    <property type="entry name" value="RNA_pol_sigma-70-like"/>
</dbReference>
<evidence type="ECO:0000256" key="4">
    <source>
        <dbReference type="ARBA" id="ARBA00023125"/>
    </source>
</evidence>
<keyword evidence="2" id="KW-0805">Transcription regulation</keyword>
<keyword evidence="7" id="KW-0548">Nucleotidyltransferase</keyword>
<dbReference type="GO" id="GO:0016987">
    <property type="term" value="F:sigma factor activity"/>
    <property type="evidence" value="ECO:0007669"/>
    <property type="project" value="UniProtKB-KW"/>
</dbReference>
<dbReference type="GO" id="GO:0003677">
    <property type="term" value="F:DNA binding"/>
    <property type="evidence" value="ECO:0007669"/>
    <property type="project" value="UniProtKB-KW"/>
</dbReference>
<accession>A0A239XBD6</accession>
<dbReference type="CDD" id="cd06171">
    <property type="entry name" value="Sigma70_r4"/>
    <property type="match status" value="1"/>
</dbReference>
<proteinExistence type="inferred from homology"/>
<dbReference type="AlphaFoldDB" id="A0A239XBD6"/>
<dbReference type="NCBIfam" id="TIGR02937">
    <property type="entry name" value="sigma70-ECF"/>
    <property type="match status" value="1"/>
</dbReference>
<dbReference type="GO" id="GO:0016779">
    <property type="term" value="F:nucleotidyltransferase activity"/>
    <property type="evidence" value="ECO:0007669"/>
    <property type="project" value="UniProtKB-KW"/>
</dbReference>
<dbReference type="InterPro" id="IPR013325">
    <property type="entry name" value="RNA_pol_sigma_r2"/>
</dbReference>
<reference evidence="7 8" key="1">
    <citation type="submission" date="2017-06" db="EMBL/GenBank/DDBJ databases">
        <authorList>
            <consortium name="Pathogen Informatics"/>
        </authorList>
    </citation>
    <scope>NUCLEOTIDE SEQUENCE [LARGE SCALE GENOMIC DNA]</scope>
    <source>
        <strain evidence="7 8">NCTC11291</strain>
    </source>
</reference>